<dbReference type="Proteomes" id="UP001180020">
    <property type="component" value="Unassembled WGS sequence"/>
</dbReference>
<organism evidence="2 3">
    <name type="scientific">Acorus calamus</name>
    <name type="common">Sweet flag</name>
    <dbReference type="NCBI Taxonomy" id="4465"/>
    <lineage>
        <taxon>Eukaryota</taxon>
        <taxon>Viridiplantae</taxon>
        <taxon>Streptophyta</taxon>
        <taxon>Embryophyta</taxon>
        <taxon>Tracheophyta</taxon>
        <taxon>Spermatophyta</taxon>
        <taxon>Magnoliopsida</taxon>
        <taxon>Liliopsida</taxon>
        <taxon>Acoraceae</taxon>
        <taxon>Acorus</taxon>
    </lineage>
</organism>
<accession>A0AAV9CZY0</accession>
<dbReference type="AlphaFoldDB" id="A0AAV9CZY0"/>
<evidence type="ECO:0000313" key="2">
    <source>
        <dbReference type="EMBL" id="KAK1294385.1"/>
    </source>
</evidence>
<gene>
    <name evidence="2" type="ORF">QJS10_CPA16g01087</name>
</gene>
<keyword evidence="3" id="KW-1185">Reference proteome</keyword>
<dbReference type="EMBL" id="JAUJYO010000016">
    <property type="protein sequence ID" value="KAK1294385.1"/>
    <property type="molecule type" value="Genomic_DNA"/>
</dbReference>
<sequence>MRVTRRRREYNAGQEDRSPHKPVGEVLSPTPSAQPTTFPMYGVTQGSLHPQG</sequence>
<evidence type="ECO:0000313" key="3">
    <source>
        <dbReference type="Proteomes" id="UP001180020"/>
    </source>
</evidence>
<reference evidence="2" key="2">
    <citation type="submission" date="2023-06" db="EMBL/GenBank/DDBJ databases">
        <authorList>
            <person name="Ma L."/>
            <person name="Liu K.-W."/>
            <person name="Li Z."/>
            <person name="Hsiao Y.-Y."/>
            <person name="Qi Y."/>
            <person name="Fu T."/>
            <person name="Tang G."/>
            <person name="Zhang D."/>
            <person name="Sun W.-H."/>
            <person name="Liu D.-K."/>
            <person name="Li Y."/>
            <person name="Chen G.-Z."/>
            <person name="Liu X.-D."/>
            <person name="Liao X.-Y."/>
            <person name="Jiang Y.-T."/>
            <person name="Yu X."/>
            <person name="Hao Y."/>
            <person name="Huang J."/>
            <person name="Zhao X.-W."/>
            <person name="Ke S."/>
            <person name="Chen Y.-Y."/>
            <person name="Wu W.-L."/>
            <person name="Hsu J.-L."/>
            <person name="Lin Y.-F."/>
            <person name="Huang M.-D."/>
            <person name="Li C.-Y."/>
            <person name="Huang L."/>
            <person name="Wang Z.-W."/>
            <person name="Zhao X."/>
            <person name="Zhong W.-Y."/>
            <person name="Peng D.-H."/>
            <person name="Ahmad S."/>
            <person name="Lan S."/>
            <person name="Zhang J.-S."/>
            <person name="Tsai W.-C."/>
            <person name="Van De Peer Y."/>
            <person name="Liu Z.-J."/>
        </authorList>
    </citation>
    <scope>NUCLEOTIDE SEQUENCE</scope>
    <source>
        <strain evidence="2">CP</strain>
        <tissue evidence="2">Leaves</tissue>
    </source>
</reference>
<protein>
    <submittedName>
        <fullName evidence="2">Uncharacterized protein</fullName>
    </submittedName>
</protein>
<proteinExistence type="predicted"/>
<feature type="region of interest" description="Disordered" evidence="1">
    <location>
        <begin position="1"/>
        <end position="52"/>
    </location>
</feature>
<name>A0AAV9CZY0_ACOCL</name>
<reference evidence="2" key="1">
    <citation type="journal article" date="2023" name="Nat. Commun.">
        <title>Diploid and tetraploid genomes of Acorus and the evolution of monocots.</title>
        <authorList>
            <person name="Ma L."/>
            <person name="Liu K.W."/>
            <person name="Li Z."/>
            <person name="Hsiao Y.Y."/>
            <person name="Qi Y."/>
            <person name="Fu T."/>
            <person name="Tang G.D."/>
            <person name="Zhang D."/>
            <person name="Sun W.H."/>
            <person name="Liu D.K."/>
            <person name="Li Y."/>
            <person name="Chen G.Z."/>
            <person name="Liu X.D."/>
            <person name="Liao X.Y."/>
            <person name="Jiang Y.T."/>
            <person name="Yu X."/>
            <person name="Hao Y."/>
            <person name="Huang J."/>
            <person name="Zhao X.W."/>
            <person name="Ke S."/>
            <person name="Chen Y.Y."/>
            <person name="Wu W.L."/>
            <person name="Hsu J.L."/>
            <person name="Lin Y.F."/>
            <person name="Huang M.D."/>
            <person name="Li C.Y."/>
            <person name="Huang L."/>
            <person name="Wang Z.W."/>
            <person name="Zhao X."/>
            <person name="Zhong W.Y."/>
            <person name="Peng D.H."/>
            <person name="Ahmad S."/>
            <person name="Lan S."/>
            <person name="Zhang J.S."/>
            <person name="Tsai W.C."/>
            <person name="Van de Peer Y."/>
            <person name="Liu Z.J."/>
        </authorList>
    </citation>
    <scope>NUCLEOTIDE SEQUENCE</scope>
    <source>
        <strain evidence="2">CP</strain>
    </source>
</reference>
<comment type="caution">
    <text evidence="2">The sequence shown here is derived from an EMBL/GenBank/DDBJ whole genome shotgun (WGS) entry which is preliminary data.</text>
</comment>
<evidence type="ECO:0000256" key="1">
    <source>
        <dbReference type="SAM" id="MobiDB-lite"/>
    </source>
</evidence>
<feature type="compositionally biased region" description="Basic and acidic residues" evidence="1">
    <location>
        <begin position="14"/>
        <end position="23"/>
    </location>
</feature>